<dbReference type="EMBL" id="APCD01000009">
    <property type="protein sequence ID" value="EMT45877.1"/>
    <property type="molecule type" value="Genomic_DNA"/>
</dbReference>
<dbReference type="PATRIC" id="fig|1297581.3.peg.1658"/>
<reference evidence="2 3" key="2">
    <citation type="journal article" date="2015" name="Genome Announc.">
        <title>Genome Sequence of Anoxybacillus flavithermus Strain AK1, a Thermophile Isolated from a Hot Spring in Saudi Arabia.</title>
        <authorList>
            <person name="Khalil A."/>
            <person name="Sivakumar N."/>
            <person name="Qarawi S."/>
        </authorList>
    </citation>
    <scope>NUCLEOTIDE SEQUENCE [LARGE SCALE GENOMIC DNA]</scope>
    <source>
        <strain evidence="2 3">AK1</strain>
    </source>
</reference>
<reference evidence="2 3" key="1">
    <citation type="submission" date="2013-03" db="EMBL/GenBank/DDBJ databases">
        <title>Assembly of a new bacterial strain Anoxybacillus flavithermus AK1.</title>
        <authorList>
            <person name="Rajan I."/>
            <person name="PoliReddy D."/>
            <person name="Sugumar T."/>
            <person name="Rathinam K."/>
            <person name="Alqarawi S."/>
            <person name="Khalil A.B."/>
            <person name="Sivakumar N."/>
        </authorList>
    </citation>
    <scope>NUCLEOTIDE SEQUENCE [LARGE SCALE GENOMIC DNA]</scope>
    <source>
        <strain evidence="2 3">AK1</strain>
    </source>
</reference>
<dbReference type="Proteomes" id="UP000012085">
    <property type="component" value="Unassembled WGS sequence"/>
</dbReference>
<feature type="domain" description="UDP-N-acetylglucosamine 2-epimerase" evidence="1">
    <location>
        <begin position="26"/>
        <end position="368"/>
    </location>
</feature>
<dbReference type="PANTHER" id="PTHR43174">
    <property type="entry name" value="UDP-N-ACETYLGLUCOSAMINE 2-EPIMERASE"/>
    <property type="match status" value="1"/>
</dbReference>
<dbReference type="Pfam" id="PF02350">
    <property type="entry name" value="Epimerase_2"/>
    <property type="match status" value="1"/>
</dbReference>
<dbReference type="InterPro" id="IPR029767">
    <property type="entry name" value="WecB-like"/>
</dbReference>
<evidence type="ECO:0000259" key="1">
    <source>
        <dbReference type="Pfam" id="PF02350"/>
    </source>
</evidence>
<organism evidence="2 3">
    <name type="scientific">Anoxybacillus flavithermus AK1</name>
    <dbReference type="NCBI Taxonomy" id="1297581"/>
    <lineage>
        <taxon>Bacteria</taxon>
        <taxon>Bacillati</taxon>
        <taxon>Bacillota</taxon>
        <taxon>Bacilli</taxon>
        <taxon>Bacillales</taxon>
        <taxon>Anoxybacillaceae</taxon>
        <taxon>Anoxybacillus</taxon>
    </lineage>
</organism>
<dbReference type="Gene3D" id="3.40.50.2000">
    <property type="entry name" value="Glycogen Phosphorylase B"/>
    <property type="match status" value="2"/>
</dbReference>
<name>M8D4W1_9BACL</name>
<gene>
    <name evidence="2" type="ORF">H919_08098</name>
</gene>
<dbReference type="InterPro" id="IPR003331">
    <property type="entry name" value="UDP_GlcNAc_Epimerase_2_dom"/>
</dbReference>
<dbReference type="NCBIfam" id="TIGR03568">
    <property type="entry name" value="NeuC_NnaA"/>
    <property type="match status" value="1"/>
</dbReference>
<dbReference type="PANTHER" id="PTHR43174:SF3">
    <property type="entry name" value="UDP-N-ACETYLGLUCOSAMINE 2-EPIMERASE"/>
    <property type="match status" value="1"/>
</dbReference>
<protein>
    <submittedName>
        <fullName evidence="2">UDP-N-acetylglucosamine-2-epimerase</fullName>
    </submittedName>
</protein>
<evidence type="ECO:0000313" key="2">
    <source>
        <dbReference type="EMBL" id="EMT45877.1"/>
    </source>
</evidence>
<evidence type="ECO:0000313" key="3">
    <source>
        <dbReference type="Proteomes" id="UP000012085"/>
    </source>
</evidence>
<sequence>MGKRKICVVTGTRAEYGLLYWLMKGIQLDPDLELQIIATGMHLSPEFGLTYRDIEDDGFVINEKVEMLLSSDTTIGITKALGLGTIGFADSLNRLKPDILVLLGDRFEILAAAQAAMIAKIPIAHIHGGEVTYGAYDDSIRHSITKMSYLHFVTTEVHRKRVIRLGEHPSRVYNVGAPGIENIMKLPLLSKNELEQSLGILLEKPVFLITHHPTTLGSNPIEGTEELLEALNCFSGATMIFTKANADDHGRTINHLIGEYVSKDPNRRKFFDSLGQIRYLSLLKYADVIIGNSSSGLIEAPYLETPTVNIGNRQKGRVRPHSVFDCSPETSDIADAIRKALHYQFKEEHHYKIFGVGETSIKIIEVLKKIQIDSIAKEFYDGEIL</sequence>
<dbReference type="GO" id="GO:0006047">
    <property type="term" value="P:UDP-N-acetylglucosamine metabolic process"/>
    <property type="evidence" value="ECO:0007669"/>
    <property type="project" value="InterPro"/>
</dbReference>
<comment type="caution">
    <text evidence="2">The sequence shown here is derived from an EMBL/GenBank/DDBJ whole genome shotgun (WGS) entry which is preliminary data.</text>
</comment>
<dbReference type="CDD" id="cd03786">
    <property type="entry name" value="GTB_UDP-GlcNAc_2-Epimerase"/>
    <property type="match status" value="1"/>
</dbReference>
<accession>M8D4W1</accession>
<dbReference type="InterPro" id="IPR020004">
    <property type="entry name" value="UDP-GlcNAc_Epase"/>
</dbReference>
<dbReference type="RefSeq" id="WP_003397367.1">
    <property type="nucleotide sequence ID" value="NZ_APCD01000009.1"/>
</dbReference>
<dbReference type="SUPFAM" id="SSF53756">
    <property type="entry name" value="UDP-Glycosyltransferase/glycogen phosphorylase"/>
    <property type="match status" value="1"/>
</dbReference>
<proteinExistence type="predicted"/>
<dbReference type="GO" id="GO:0004553">
    <property type="term" value="F:hydrolase activity, hydrolyzing O-glycosyl compounds"/>
    <property type="evidence" value="ECO:0007669"/>
    <property type="project" value="InterPro"/>
</dbReference>
<dbReference type="AlphaFoldDB" id="M8D4W1"/>